<sequence length="241" mass="24362">MVMRGVRLPVNLDQRVRDAADADAAGVKASTLIRERSMLSTVRSRIRALAVVGMAAVTGAVGGVTHAASAAKVAPPAAPATAGSGAHASSFLSIPDVIKPPAGSQPIGAYLVVSGTQTYTCVVPEGATAGAYTDASVPEALLFGTGGIVHHFAGPSWQSTHDGSLVTATKIASSNRSGTIPELLLKVTTRSGTGVLSEADYINRLMTSGGVAPTGPCTASETAEVQVPYSATYVFWDAPTA</sequence>
<reference evidence="2 3" key="1">
    <citation type="submission" date="2019-07" db="EMBL/GenBank/DDBJ databases">
        <title>R&amp;d 2014.</title>
        <authorList>
            <person name="Klenk H.-P."/>
        </authorList>
    </citation>
    <scope>NUCLEOTIDE SEQUENCE [LARGE SCALE GENOMIC DNA]</scope>
    <source>
        <strain evidence="2 3">DSM 43868</strain>
    </source>
</reference>
<dbReference type="Pfam" id="PF11937">
    <property type="entry name" value="DUF3455"/>
    <property type="match status" value="1"/>
</dbReference>
<evidence type="ECO:0000313" key="3">
    <source>
        <dbReference type="Proteomes" id="UP000319825"/>
    </source>
</evidence>
<dbReference type="PANTHER" id="PTHR35567:SF1">
    <property type="entry name" value="CONSERVED FUNGAL PROTEIN (AFU_ORTHOLOGUE AFUA_1G14230)"/>
    <property type="match status" value="1"/>
</dbReference>
<proteinExistence type="predicted"/>
<name>A0A562IJC5_MICOL</name>
<comment type="caution">
    <text evidence="2">The sequence shown here is derived from an EMBL/GenBank/DDBJ whole genome shotgun (WGS) entry which is preliminary data.</text>
</comment>
<dbReference type="EMBL" id="VLKE01000001">
    <property type="protein sequence ID" value="TWH70988.1"/>
    <property type="molecule type" value="Genomic_DNA"/>
</dbReference>
<gene>
    <name evidence="2" type="ORF">JD77_06013</name>
</gene>
<keyword evidence="1" id="KW-1133">Transmembrane helix</keyword>
<evidence type="ECO:0000313" key="2">
    <source>
        <dbReference type="EMBL" id="TWH70988.1"/>
    </source>
</evidence>
<protein>
    <submittedName>
        <fullName evidence="2">Uncharacterized protein DUF3455</fullName>
    </submittedName>
</protein>
<evidence type="ECO:0000256" key="1">
    <source>
        <dbReference type="SAM" id="Phobius"/>
    </source>
</evidence>
<keyword evidence="3" id="KW-1185">Reference proteome</keyword>
<dbReference type="Proteomes" id="UP000319825">
    <property type="component" value="Unassembled WGS sequence"/>
</dbReference>
<keyword evidence="1" id="KW-0812">Transmembrane</keyword>
<keyword evidence="1" id="KW-0472">Membrane</keyword>
<dbReference type="PANTHER" id="PTHR35567">
    <property type="entry name" value="MALATE DEHYDROGENASE (AFU_ORTHOLOGUE AFUA_2G13800)"/>
    <property type="match status" value="1"/>
</dbReference>
<dbReference type="InterPro" id="IPR021851">
    <property type="entry name" value="DUF3455"/>
</dbReference>
<dbReference type="AlphaFoldDB" id="A0A562IJC5"/>
<accession>A0A562IJC5</accession>
<organism evidence="2 3">
    <name type="scientific">Micromonospora olivasterospora</name>
    <dbReference type="NCBI Taxonomy" id="1880"/>
    <lineage>
        <taxon>Bacteria</taxon>
        <taxon>Bacillati</taxon>
        <taxon>Actinomycetota</taxon>
        <taxon>Actinomycetes</taxon>
        <taxon>Micromonosporales</taxon>
        <taxon>Micromonosporaceae</taxon>
        <taxon>Micromonospora</taxon>
    </lineage>
</organism>
<feature type="transmembrane region" description="Helical" evidence="1">
    <location>
        <begin position="46"/>
        <end position="68"/>
    </location>
</feature>